<dbReference type="Proteomes" id="UP000636888">
    <property type="component" value="Unassembled WGS sequence"/>
</dbReference>
<feature type="chain" id="PRO_5035258797" description="Bacterial surface antigen (D15) domain-containing protein" evidence="1">
    <location>
        <begin position="26"/>
        <end position="413"/>
    </location>
</feature>
<dbReference type="RefSeq" id="WP_199382688.1">
    <property type="nucleotide sequence ID" value="NZ_JAEMHM010000003.1"/>
</dbReference>
<proteinExistence type="predicted"/>
<sequence length="413" mass="46036">MMRPFTASFFGLIMAGTIFSGNAVAEEFLAYKTPLAGEPCDIECMGVKVAVPGRNRENTMALVLGGAVFAPNLAGTDFLPMAALYLKHRWNDIRVRGTISGVSDDVDINKSYGNLQLLGHLDNYTIPFAQTETNGSQEIAGTDLRWGTVNGRVGLGLRYPMDPYQVDNDLRFQLYYQTGYLYTQRVSDTSPTALIPQNSLVHGPYFRFRYDGFKRNLMELPHEGVAAGINAEFMHRSPLAPDNTPTDTRHYLKASGYLMAATGVPLLSERNRLLFSVNGGISPYGKLDRFSAFRIGGGPIPTESDDLDRQVLPGALFQQFPVASYLISWAEYRREFYPFLFLHLRATHALVERENFASDSPDFHWGRGAVASIGLTTGFLWESELDLDYSYDSAILRNGHTGGSFFFLWSKSF</sequence>
<protein>
    <recommendedName>
        <fullName evidence="4">Bacterial surface antigen (D15) domain-containing protein</fullName>
    </recommendedName>
</protein>
<evidence type="ECO:0000313" key="3">
    <source>
        <dbReference type="Proteomes" id="UP000636888"/>
    </source>
</evidence>
<name>A0A8J7IWG7_9BACT</name>
<accession>A0A8J7IWG7</accession>
<evidence type="ECO:0008006" key="4">
    <source>
        <dbReference type="Google" id="ProtNLM"/>
    </source>
</evidence>
<feature type="signal peptide" evidence="1">
    <location>
        <begin position="1"/>
        <end position="25"/>
    </location>
</feature>
<dbReference type="AlphaFoldDB" id="A0A8J7IWG7"/>
<comment type="caution">
    <text evidence="2">The sequence shown here is derived from an EMBL/GenBank/DDBJ whole genome shotgun (WGS) entry which is preliminary data.</text>
</comment>
<evidence type="ECO:0000313" key="2">
    <source>
        <dbReference type="EMBL" id="MBJ6723842.1"/>
    </source>
</evidence>
<organism evidence="2 3">
    <name type="scientific">Geomesophilobacter sediminis</name>
    <dbReference type="NCBI Taxonomy" id="2798584"/>
    <lineage>
        <taxon>Bacteria</taxon>
        <taxon>Pseudomonadati</taxon>
        <taxon>Thermodesulfobacteriota</taxon>
        <taxon>Desulfuromonadia</taxon>
        <taxon>Geobacterales</taxon>
        <taxon>Geobacteraceae</taxon>
        <taxon>Geomesophilobacter</taxon>
    </lineage>
</organism>
<dbReference type="EMBL" id="JAEMHM010000003">
    <property type="protein sequence ID" value="MBJ6723842.1"/>
    <property type="molecule type" value="Genomic_DNA"/>
</dbReference>
<evidence type="ECO:0000256" key="1">
    <source>
        <dbReference type="SAM" id="SignalP"/>
    </source>
</evidence>
<reference evidence="2" key="1">
    <citation type="submission" date="2020-12" db="EMBL/GenBank/DDBJ databases">
        <title>Geomonas sp. Red875, isolated from river sediment.</title>
        <authorList>
            <person name="Xu Z."/>
            <person name="Zhang Z."/>
            <person name="Masuda Y."/>
            <person name="Itoh H."/>
            <person name="Senoo K."/>
        </authorList>
    </citation>
    <scope>NUCLEOTIDE SEQUENCE</scope>
    <source>
        <strain evidence="2">Red875</strain>
    </source>
</reference>
<keyword evidence="3" id="KW-1185">Reference proteome</keyword>
<gene>
    <name evidence="2" type="ORF">JFN93_03895</name>
</gene>
<keyword evidence="1" id="KW-0732">Signal</keyword>